<dbReference type="Pfam" id="PF23069">
    <property type="entry name" value="DUF7042"/>
    <property type="match status" value="2"/>
</dbReference>
<evidence type="ECO:0000256" key="2">
    <source>
        <dbReference type="SAM" id="SignalP"/>
    </source>
</evidence>
<evidence type="ECO:0000313" key="5">
    <source>
        <dbReference type="Proteomes" id="UP000825002"/>
    </source>
</evidence>
<evidence type="ECO:0000256" key="1">
    <source>
        <dbReference type="SAM" id="MobiDB-lite"/>
    </source>
</evidence>
<feature type="compositionally biased region" description="Polar residues" evidence="1">
    <location>
        <begin position="1060"/>
        <end position="1072"/>
    </location>
</feature>
<feature type="region of interest" description="Disordered" evidence="1">
    <location>
        <begin position="1043"/>
        <end position="1072"/>
    </location>
</feature>
<dbReference type="EMBL" id="JAIFTH010000190">
    <property type="protein sequence ID" value="KAG9510265.1"/>
    <property type="molecule type" value="Genomic_DNA"/>
</dbReference>
<name>A0ABQ7SA03_9ACAR</name>
<dbReference type="InterPro" id="IPR003114">
    <property type="entry name" value="Phox_assoc"/>
</dbReference>
<reference evidence="4 5" key="1">
    <citation type="submission" date="2020-10" db="EMBL/GenBank/DDBJ databases">
        <authorList>
            <person name="Klimov P.B."/>
            <person name="Dyachkov S.M."/>
            <person name="Chetverikov P.E."/>
        </authorList>
    </citation>
    <scope>NUCLEOTIDE SEQUENCE [LARGE SCALE GENOMIC DNA]</scope>
    <source>
        <strain evidence="4">BMOC 18-1129-001#AD2665</strain>
        <tissue evidence="4">Entire mites</tissue>
    </source>
</reference>
<dbReference type="Proteomes" id="UP000825002">
    <property type="component" value="Unassembled WGS sequence"/>
</dbReference>
<accession>A0ABQ7SA03</accession>
<dbReference type="Pfam" id="PF23070">
    <property type="entry name" value="DUF7043"/>
    <property type="match status" value="1"/>
</dbReference>
<dbReference type="InterPro" id="IPR055472">
    <property type="entry name" value="DUF7044"/>
</dbReference>
<evidence type="ECO:0000259" key="3">
    <source>
        <dbReference type="PROSITE" id="PS51207"/>
    </source>
</evidence>
<proteinExistence type="predicted"/>
<dbReference type="Pfam" id="PF02194">
    <property type="entry name" value="PXA"/>
    <property type="match status" value="1"/>
</dbReference>
<dbReference type="PANTHER" id="PTHR22255:SF1">
    <property type="entry name" value="LD32918P"/>
    <property type="match status" value="1"/>
</dbReference>
<evidence type="ECO:0000313" key="4">
    <source>
        <dbReference type="EMBL" id="KAG9510265.1"/>
    </source>
</evidence>
<dbReference type="InterPro" id="IPR036871">
    <property type="entry name" value="PX_dom_sf"/>
</dbReference>
<dbReference type="Pfam" id="PF23071">
    <property type="entry name" value="DUF7044"/>
    <property type="match status" value="1"/>
</dbReference>
<feature type="domain" description="PXA" evidence="3">
    <location>
        <begin position="557"/>
        <end position="727"/>
    </location>
</feature>
<keyword evidence="5" id="KW-1185">Reference proteome</keyword>
<organism evidence="4 5">
    <name type="scientific">Fragariocoptes setiger</name>
    <dbReference type="NCBI Taxonomy" id="1670756"/>
    <lineage>
        <taxon>Eukaryota</taxon>
        <taxon>Metazoa</taxon>
        <taxon>Ecdysozoa</taxon>
        <taxon>Arthropoda</taxon>
        <taxon>Chelicerata</taxon>
        <taxon>Arachnida</taxon>
        <taxon>Acari</taxon>
        <taxon>Acariformes</taxon>
        <taxon>Trombidiformes</taxon>
        <taxon>Prostigmata</taxon>
        <taxon>Eupodina</taxon>
        <taxon>Eriophyoidea</taxon>
        <taxon>Phytoptidae</taxon>
        <taxon>Fragariocoptes</taxon>
    </lineage>
</organism>
<dbReference type="PANTHER" id="PTHR22255">
    <property type="entry name" value="LP06548P"/>
    <property type="match status" value="1"/>
</dbReference>
<gene>
    <name evidence="4" type="primary">Snx14</name>
    <name evidence="4" type="ORF">GZH46_01203</name>
</gene>
<dbReference type="Gene3D" id="3.30.1520.10">
    <property type="entry name" value="Phox-like domain"/>
    <property type="match status" value="1"/>
</dbReference>
<comment type="caution">
    <text evidence="4">The sequence shown here is derived from an EMBL/GenBank/DDBJ whole genome shotgun (WGS) entry which is preliminary data.</text>
</comment>
<dbReference type="InterPro" id="IPR055470">
    <property type="entry name" value="DUF7042"/>
</dbReference>
<feature type="chain" id="PRO_5045670484" evidence="2">
    <location>
        <begin position="30"/>
        <end position="1142"/>
    </location>
</feature>
<dbReference type="PROSITE" id="PS51207">
    <property type="entry name" value="PXA"/>
    <property type="match status" value="1"/>
</dbReference>
<feature type="signal peptide" evidence="2">
    <location>
        <begin position="1"/>
        <end position="29"/>
    </location>
</feature>
<sequence length="1142" mass="130972">MNMAEFYNYSSLLLIIDFLAAFLLSPVELQYSNWNFYQGPEIPHTLRGEWFSREKGQNVITSIDTHDITDRGPLMDMTSNNNDNFTLVLYNSRNNCHYCVRLIIRTLNVIEKIETQCITPASGQDFRPPSLGSLCRTLDSNQDYITMFSTNPSGKNCRSSLEGRWRFAYTIQNRFSGECSNSESKITACQKPGTQFFNVNQQFLVEYRACPGMQDTQDALVEYKCLGDWYVGKNHYFAVKNTRETRIEEAYRCFLTNRDDDSYLSVSNTAECNVLRSPQQGPERWRVSPIKDDTVTPKCTLPQNMTGVWIDTANFDAEVTIDSTKMVERWQPDTGRVKQETYACLENRGSRYVMARLGVNGCQKDYVCFNFVRRHHNILRYRRGQAVITDNFATVCSWSMFENQENWMYDLMVAKNPVPIKCPVAVSDVSICDDQKTISLDPNYCISVDHNGRPVDIYSEPDYEMQCIGFWKENLRSYFITYDPVDAYSRYRCWVYQRSDQNRISMSMSVGAFCHITQTVESYNAREGAQVALSLTEYEREADDCPMYFDDGSDPYNADTDAALHDFLILLLKEYVENWFQVQSEHDKEFIDELHQTLYRALALIIKRFYSVDFVETLVESIFPMLICHLDTYLTAKQKAKSSADLEETFKREFVERHGEIISRDCETSWLRIVVQRLLPHLIPKEYITSKVSSVFIRELLACGILSPLLDIVSEPQFLYTLLDYLLFHGDHLGSISLPPKRTFGKKSQDYMRTRQNLFERFLQCLLAIPTLRKSELVHAFLCSSTDTKFNSGILSDIRLGKMIKTVPAKLSYERGQHLESFLTSFIASTESNSCLDQVINKNFGANCFETRAKDLHYILKQSLCENDNYDGLEKEGLTGSSHHSIELESSQTADTQNGTQIPTFECQSLYDCILYLLLRVYRIDNIFIDILISLRTIGRFIVQYACKAFLRYKIAQGVRVYSQDFSSVDDSSCEKGPDKSHWPKVVTKSVTVALLDALKNSIVALKLQSDRVVDASKERTCNEYKRFPPMINGSESVITNEKFQSEDSEDSGSVSSSGTLSENPTPSLNSANMEETALGSLTKILPRWILSILGPEAHKKACYTFLSSLKYHVINRQVVISLLDKKLGQLFPEIKQSPVFN</sequence>
<dbReference type="SMART" id="SM00313">
    <property type="entry name" value="PXA"/>
    <property type="match status" value="1"/>
</dbReference>
<protein>
    <submittedName>
        <fullName evidence="4">Sorting nexin-14</fullName>
    </submittedName>
</protein>
<dbReference type="InterPro" id="IPR055471">
    <property type="entry name" value="DUF7043"/>
</dbReference>
<keyword evidence="2" id="KW-0732">Signal</keyword>
<dbReference type="SUPFAM" id="SSF64268">
    <property type="entry name" value="PX domain"/>
    <property type="match status" value="1"/>
</dbReference>